<dbReference type="RefSeq" id="WP_209917749.1">
    <property type="nucleotide sequence ID" value="NZ_JAGIOP010000002.1"/>
</dbReference>
<dbReference type="SUPFAM" id="SSF56645">
    <property type="entry name" value="Acyl-CoA dehydrogenase NM domain-like"/>
    <property type="match status" value="1"/>
</dbReference>
<evidence type="ECO:0000313" key="6">
    <source>
        <dbReference type="EMBL" id="MBP2453150.1"/>
    </source>
</evidence>
<dbReference type="PANTHER" id="PTHR43884:SF19">
    <property type="entry name" value="ACYL-COA DEHYDROGENASE FADE4-RELATED"/>
    <property type="match status" value="1"/>
</dbReference>
<dbReference type="Proteomes" id="UP000694460">
    <property type="component" value="Unassembled WGS sequence"/>
</dbReference>
<dbReference type="Gene3D" id="2.40.110.10">
    <property type="entry name" value="Butyryl-CoA Dehydrogenase, subunit A, domain 2"/>
    <property type="match status" value="1"/>
</dbReference>
<dbReference type="PANTHER" id="PTHR43884">
    <property type="entry name" value="ACYL-COA DEHYDROGENASE"/>
    <property type="match status" value="1"/>
</dbReference>
<dbReference type="InterPro" id="IPR009075">
    <property type="entry name" value="AcylCo_DH/oxidase_C"/>
</dbReference>
<dbReference type="InterPro" id="IPR036250">
    <property type="entry name" value="AcylCo_DH-like_C"/>
</dbReference>
<comment type="cofactor">
    <cofactor evidence="1">
        <name>FAD</name>
        <dbReference type="ChEBI" id="CHEBI:57692"/>
    </cofactor>
</comment>
<evidence type="ECO:0000313" key="7">
    <source>
        <dbReference type="Proteomes" id="UP000694460"/>
    </source>
</evidence>
<keyword evidence="7" id="KW-1185">Reference proteome</keyword>
<sequence length="647" mass="71573">MTTRSDVLFDPNRTDFTQFDARTREIFRATIDFFESHGKRWLKQQDRDRVWYSDFLDLVKRDGIFATFLTPASEAGGDPDKRWDTARNAMYSQILGFYGMQYWYVWQVTILGLGPIWQSQNAAARKKAAALLDSGDIFAFGLSEQAHGADVYSTDMVLTPGAESAAEGSYTANGGKYYIGNGNLAGMVSVFGRRSDKPIIDSSDLDRRRPEQEPGYVFFAADSQHPNYHLHKNVVDSQMYVAAFDLEDYPVAADDILHEGKAAFNAAINTVNIGKFNLGFGAVGACEHAMYEAVTHAENRVLFGQRVTEFPQIRRMLADGYARLVGMKLYSERAIDYMRSASLNDRRYLLFNAIEKMNVTREGEKIVTLLSDTIAARAFESDMYFTMALLGVTGLPRLEGTVHVNMALSLKFMQNYMFGAADAGLAAMSMLPVGRAPAPVLSALAVGLRAAGGALAESPLAQRIPQLKPLLADVPEVPTRRDGANDDFLFRQGPSSGLAKIRFGDWQAVLRRCGTTPNAAVFLAQARALQTLLAVATPNAEQQRNVDFLLAVGEMFTLIPYAQLILEQAEIENDGTDSLADLIDQLFEVLVADMSTNATKLHCHPDATPVQRQRALDIVRQPVTDAARFDRVVTRARGLAGRYEMKP</sequence>
<name>A0ABS4ZUI9_9MYCO</name>
<evidence type="ECO:0000256" key="4">
    <source>
        <dbReference type="ARBA" id="ARBA00022827"/>
    </source>
</evidence>
<organism evidence="6 7">
    <name type="scientific">Mycolicibacterium lutetiense</name>
    <dbReference type="NCBI Taxonomy" id="1641992"/>
    <lineage>
        <taxon>Bacteria</taxon>
        <taxon>Bacillati</taxon>
        <taxon>Actinomycetota</taxon>
        <taxon>Actinomycetes</taxon>
        <taxon>Mycobacteriales</taxon>
        <taxon>Mycobacteriaceae</taxon>
        <taxon>Mycolicibacterium</taxon>
    </lineage>
</organism>
<dbReference type="SUPFAM" id="SSF47203">
    <property type="entry name" value="Acyl-CoA dehydrogenase C-terminal domain-like"/>
    <property type="match status" value="1"/>
</dbReference>
<comment type="similarity">
    <text evidence="2">Belongs to the acyl-CoA dehydrogenase family.</text>
</comment>
<evidence type="ECO:0000256" key="3">
    <source>
        <dbReference type="ARBA" id="ARBA00022630"/>
    </source>
</evidence>
<proteinExistence type="inferred from homology"/>
<dbReference type="EMBL" id="JAGIOP010000002">
    <property type="protein sequence ID" value="MBP2453150.1"/>
    <property type="molecule type" value="Genomic_DNA"/>
</dbReference>
<feature type="domain" description="Acyl-CoA dehydrogenase/oxidase C-terminal" evidence="5">
    <location>
        <begin position="264"/>
        <end position="407"/>
    </location>
</feature>
<keyword evidence="4" id="KW-0274">FAD</keyword>
<protein>
    <submittedName>
        <fullName evidence="6">Alkylation response protein AidB-like acyl-CoA dehydrogenase</fullName>
    </submittedName>
</protein>
<reference evidence="6 7" key="1">
    <citation type="submission" date="2021-03" db="EMBL/GenBank/DDBJ databases">
        <title>Sequencing the genomes of 1000 actinobacteria strains.</title>
        <authorList>
            <person name="Klenk H.-P."/>
        </authorList>
    </citation>
    <scope>NUCLEOTIDE SEQUENCE [LARGE SCALE GENOMIC DNA]</scope>
    <source>
        <strain evidence="6 7">DSM 46713</strain>
    </source>
</reference>
<evidence type="ECO:0000256" key="1">
    <source>
        <dbReference type="ARBA" id="ARBA00001974"/>
    </source>
</evidence>
<comment type="caution">
    <text evidence="6">The sequence shown here is derived from an EMBL/GenBank/DDBJ whole genome shotgun (WGS) entry which is preliminary data.</text>
</comment>
<dbReference type="InterPro" id="IPR046373">
    <property type="entry name" value="Acyl-CoA_Oxase/DH_mid-dom_sf"/>
</dbReference>
<evidence type="ECO:0000259" key="5">
    <source>
        <dbReference type="Pfam" id="PF00441"/>
    </source>
</evidence>
<keyword evidence="3" id="KW-0285">Flavoprotein</keyword>
<gene>
    <name evidence="6" type="ORF">JOF57_003063</name>
</gene>
<dbReference type="Pfam" id="PF00441">
    <property type="entry name" value="Acyl-CoA_dh_1"/>
    <property type="match status" value="1"/>
</dbReference>
<dbReference type="InterPro" id="IPR037069">
    <property type="entry name" value="AcylCoA_DH/ox_N_sf"/>
</dbReference>
<dbReference type="InterPro" id="IPR009100">
    <property type="entry name" value="AcylCoA_DH/oxidase_NM_dom_sf"/>
</dbReference>
<accession>A0ABS4ZUI9</accession>
<dbReference type="Gene3D" id="1.10.540.10">
    <property type="entry name" value="Acyl-CoA dehydrogenase/oxidase, N-terminal domain"/>
    <property type="match status" value="1"/>
</dbReference>
<evidence type="ECO:0000256" key="2">
    <source>
        <dbReference type="ARBA" id="ARBA00009347"/>
    </source>
</evidence>
<dbReference type="Gene3D" id="1.20.140.10">
    <property type="entry name" value="Butyryl-CoA Dehydrogenase, subunit A, domain 3"/>
    <property type="match status" value="1"/>
</dbReference>